<evidence type="ECO:0000256" key="2">
    <source>
        <dbReference type="ARBA" id="ARBA00022553"/>
    </source>
</evidence>
<name>A0ABY5VH98_9FIRM</name>
<dbReference type="PROSITE" id="PS50110">
    <property type="entry name" value="RESPONSE_REGULATORY"/>
    <property type="match status" value="1"/>
</dbReference>
<evidence type="ECO:0000256" key="1">
    <source>
        <dbReference type="ARBA" id="ARBA00018672"/>
    </source>
</evidence>
<evidence type="ECO:0000256" key="3">
    <source>
        <dbReference type="ARBA" id="ARBA00023012"/>
    </source>
</evidence>
<sequence length="223" mass="25371">MRILLIEDDQALRYSLEYQLKDAGYLVDTCEDGEDAFYYIKQSIYDLILLDRMLPHVDGMTILKKLRASGSSTPVIFLTALGELEDKINGLNTGADDYLVKPFAFEELLARMRCISRRPRKCEEVESLTFGDITYSVTENVLTGPEGSCTLSKKEGAMFEVLLRNSGQILPRMTLLTRVWGPDADVEEGNLDNYMYFIRRRLRQAASSVKIKTIRGVGYQLEE</sequence>
<evidence type="ECO:0000256" key="6">
    <source>
        <dbReference type="ARBA" id="ARBA00023163"/>
    </source>
</evidence>
<evidence type="ECO:0000256" key="9">
    <source>
        <dbReference type="PROSITE-ProRule" id="PRU01091"/>
    </source>
</evidence>
<keyword evidence="6" id="KW-0804">Transcription</keyword>
<dbReference type="SUPFAM" id="SSF46894">
    <property type="entry name" value="C-terminal effector domain of the bipartite response regulators"/>
    <property type="match status" value="1"/>
</dbReference>
<evidence type="ECO:0000256" key="7">
    <source>
        <dbReference type="ARBA" id="ARBA00024867"/>
    </source>
</evidence>
<keyword evidence="4" id="KW-0805">Transcription regulation</keyword>
<dbReference type="InterPro" id="IPR011006">
    <property type="entry name" value="CheY-like_superfamily"/>
</dbReference>
<reference evidence="12" key="1">
    <citation type="journal article" date="2022" name="Cell">
        <title>Design, construction, and in vivo augmentation of a complex gut microbiome.</title>
        <authorList>
            <person name="Cheng A.G."/>
            <person name="Ho P.Y."/>
            <person name="Aranda-Diaz A."/>
            <person name="Jain S."/>
            <person name="Yu F.B."/>
            <person name="Meng X."/>
            <person name="Wang M."/>
            <person name="Iakiviak M."/>
            <person name="Nagashima K."/>
            <person name="Zhao A."/>
            <person name="Murugkar P."/>
            <person name="Patil A."/>
            <person name="Atabakhsh K."/>
            <person name="Weakley A."/>
            <person name="Yan J."/>
            <person name="Brumbaugh A.R."/>
            <person name="Higginbottom S."/>
            <person name="Dimas A."/>
            <person name="Shiver A.L."/>
            <person name="Deutschbauer A."/>
            <person name="Neff N."/>
            <person name="Sonnenburg J.L."/>
            <person name="Huang K.C."/>
            <person name="Fischbach M.A."/>
        </authorList>
    </citation>
    <scope>NUCLEOTIDE SEQUENCE</scope>
    <source>
        <strain evidence="12">DSM 19829</strain>
    </source>
</reference>
<protein>
    <recommendedName>
        <fullName evidence="1">Stage 0 sporulation protein A homolog</fullName>
    </recommendedName>
</protein>
<gene>
    <name evidence="12" type="ORF">NQ502_02290</name>
</gene>
<feature type="domain" description="Response regulatory" evidence="10">
    <location>
        <begin position="2"/>
        <end position="116"/>
    </location>
</feature>
<dbReference type="PROSITE" id="PS51755">
    <property type="entry name" value="OMPR_PHOB"/>
    <property type="match status" value="1"/>
</dbReference>
<dbReference type="PANTHER" id="PTHR48111">
    <property type="entry name" value="REGULATOR OF RPOS"/>
    <property type="match status" value="1"/>
</dbReference>
<keyword evidence="5 9" id="KW-0238">DNA-binding</keyword>
<dbReference type="InterPro" id="IPR039420">
    <property type="entry name" value="WalR-like"/>
</dbReference>
<evidence type="ECO:0000259" key="11">
    <source>
        <dbReference type="PROSITE" id="PS51755"/>
    </source>
</evidence>
<dbReference type="CDD" id="cd00383">
    <property type="entry name" value="trans_reg_C"/>
    <property type="match status" value="1"/>
</dbReference>
<dbReference type="SMART" id="SM00448">
    <property type="entry name" value="REC"/>
    <property type="match status" value="1"/>
</dbReference>
<evidence type="ECO:0000256" key="8">
    <source>
        <dbReference type="PROSITE-ProRule" id="PRU00169"/>
    </source>
</evidence>
<evidence type="ECO:0000313" key="13">
    <source>
        <dbReference type="Proteomes" id="UP001060164"/>
    </source>
</evidence>
<accession>A0ABY5VH98</accession>
<feature type="DNA-binding region" description="OmpR/PhoB-type" evidence="9">
    <location>
        <begin position="125"/>
        <end position="223"/>
    </location>
</feature>
<dbReference type="Pfam" id="PF00072">
    <property type="entry name" value="Response_reg"/>
    <property type="match status" value="1"/>
</dbReference>
<dbReference type="InterPro" id="IPR016032">
    <property type="entry name" value="Sig_transdc_resp-reg_C-effctor"/>
</dbReference>
<dbReference type="InterPro" id="IPR001789">
    <property type="entry name" value="Sig_transdc_resp-reg_receiver"/>
</dbReference>
<dbReference type="PANTHER" id="PTHR48111:SF22">
    <property type="entry name" value="REGULATOR OF RPOS"/>
    <property type="match status" value="1"/>
</dbReference>
<evidence type="ECO:0000313" key="12">
    <source>
        <dbReference type="EMBL" id="UWP59910.1"/>
    </source>
</evidence>
<dbReference type="InterPro" id="IPR036388">
    <property type="entry name" value="WH-like_DNA-bd_sf"/>
</dbReference>
<keyword evidence="3" id="KW-0902">Two-component regulatory system</keyword>
<feature type="domain" description="OmpR/PhoB-type" evidence="11">
    <location>
        <begin position="125"/>
        <end position="223"/>
    </location>
</feature>
<dbReference type="Gene3D" id="3.40.50.2300">
    <property type="match status" value="1"/>
</dbReference>
<dbReference type="Proteomes" id="UP001060164">
    <property type="component" value="Chromosome"/>
</dbReference>
<keyword evidence="2 8" id="KW-0597">Phosphoprotein</keyword>
<organism evidence="12 13">
    <name type="scientific">Ruminococcus gauvreauii</name>
    <dbReference type="NCBI Taxonomy" id="438033"/>
    <lineage>
        <taxon>Bacteria</taxon>
        <taxon>Bacillati</taxon>
        <taxon>Bacillota</taxon>
        <taxon>Clostridia</taxon>
        <taxon>Eubacteriales</taxon>
        <taxon>Oscillospiraceae</taxon>
        <taxon>Ruminococcus</taxon>
    </lineage>
</organism>
<proteinExistence type="predicted"/>
<dbReference type="SMART" id="SM00862">
    <property type="entry name" value="Trans_reg_C"/>
    <property type="match status" value="1"/>
</dbReference>
<dbReference type="RefSeq" id="WP_028528042.1">
    <property type="nucleotide sequence ID" value="NZ_CABLBR010000007.1"/>
</dbReference>
<dbReference type="EMBL" id="CP102290">
    <property type="protein sequence ID" value="UWP59910.1"/>
    <property type="molecule type" value="Genomic_DNA"/>
</dbReference>
<dbReference type="InterPro" id="IPR001867">
    <property type="entry name" value="OmpR/PhoB-type_DNA-bd"/>
</dbReference>
<dbReference type="Gene3D" id="1.10.10.10">
    <property type="entry name" value="Winged helix-like DNA-binding domain superfamily/Winged helix DNA-binding domain"/>
    <property type="match status" value="1"/>
</dbReference>
<dbReference type="Gene3D" id="6.10.250.690">
    <property type="match status" value="1"/>
</dbReference>
<keyword evidence="13" id="KW-1185">Reference proteome</keyword>
<comment type="function">
    <text evidence="7">May play the central regulatory role in sporulation. It may be an element of the effector pathway responsible for the activation of sporulation genes in response to nutritional stress. Spo0A may act in concert with spo0H (a sigma factor) to control the expression of some genes that are critical to the sporulation process.</text>
</comment>
<dbReference type="Pfam" id="PF00486">
    <property type="entry name" value="Trans_reg_C"/>
    <property type="match status" value="1"/>
</dbReference>
<dbReference type="SUPFAM" id="SSF52172">
    <property type="entry name" value="CheY-like"/>
    <property type="match status" value="1"/>
</dbReference>
<evidence type="ECO:0000256" key="5">
    <source>
        <dbReference type="ARBA" id="ARBA00023125"/>
    </source>
</evidence>
<evidence type="ECO:0000259" key="10">
    <source>
        <dbReference type="PROSITE" id="PS50110"/>
    </source>
</evidence>
<evidence type="ECO:0000256" key="4">
    <source>
        <dbReference type="ARBA" id="ARBA00023015"/>
    </source>
</evidence>
<feature type="modified residue" description="4-aspartylphosphate" evidence="8">
    <location>
        <position position="51"/>
    </location>
</feature>